<sequence length="595" mass="64873">VRLRFDPGDDDAYLELRDALLDELHAWLGESESERDEVVADVAFFLDWRYRESTGVLDEFTPGELAEFLVDWCPRRLTGRADAAVGLCYAVGAYVDFMAATERLVGGVERAARLRRMVDDLAPTVLAETRDPTPAGEPSDEEPELFELPFACASPPMRDVQAAAGAAPLLTKVAALRDYLGPDGKQLTDTGNLHVADGRALVELLETGDEMDLQLGDETLKLTTTASLRCLNFILDVAIEAGAVRVRHRHVVPAREWEARPAVARAEALFAAIIDVGPLRSQCSGGLWPSDEPLGLFDDGIVHWLVPLLAPNAPEQPFESLVGWAELTISPQTQRYWPDESDAVEGFIDEGVGRIVQVLEDAGVVRWTDRVESPQPVGPSYWTGGTVSLTALGRHVLPGRLERAGYALRRDPAAEGDGAELIDAMLSAADTQHESLVARWQADRPVVERVRMLIEAIAEASSAASRMMGFVALDMFDIEVAEPLVRQLLDTPAAGHAALWLIGRDPADAAVLGSFVDVGVLIDVLSRDVDDPDELCGLFAGMSEPVQLLESMWRHPAPETAQVLEALGRHLPDRTLAKAARKAAVRHRSWIANRP</sequence>
<dbReference type="AlphaFoldDB" id="A0A2U3NKX1"/>
<keyword evidence="2" id="KW-1185">Reference proteome</keyword>
<name>A0A2U3NKX1_9MYCO</name>
<dbReference type="Proteomes" id="UP000241595">
    <property type="component" value="Unassembled WGS sequence"/>
</dbReference>
<dbReference type="EMBL" id="FTRV01000017">
    <property type="protein sequence ID" value="SPM32172.1"/>
    <property type="molecule type" value="Genomic_DNA"/>
</dbReference>
<evidence type="ECO:0000313" key="2">
    <source>
        <dbReference type="Proteomes" id="UP000241595"/>
    </source>
</evidence>
<proteinExistence type="predicted"/>
<gene>
    <name evidence="1" type="ORF">MTAB308_5699</name>
</gene>
<reference evidence="1 2" key="1">
    <citation type="submission" date="2017-01" db="EMBL/GenBank/DDBJ databases">
        <authorList>
            <consortium name="Urmite Genomes"/>
        </authorList>
    </citation>
    <scope>NUCLEOTIDE SEQUENCE [LARGE SCALE GENOMIC DNA]</scope>
    <source>
        <strain evidence="1 2">AB308</strain>
    </source>
</reference>
<feature type="non-terminal residue" evidence="1">
    <location>
        <position position="1"/>
    </location>
</feature>
<dbReference type="STRING" id="1841859.GCA_900157385_05701"/>
<evidence type="ECO:0000313" key="1">
    <source>
        <dbReference type="EMBL" id="SPM32172.1"/>
    </source>
</evidence>
<protein>
    <submittedName>
        <fullName evidence="1">Uncharacterized protein</fullName>
    </submittedName>
</protein>
<accession>A0A2U3NKX1</accession>
<organism evidence="1 2">
    <name type="scientific">Mycobacterium terramassiliense</name>
    <dbReference type="NCBI Taxonomy" id="1841859"/>
    <lineage>
        <taxon>Bacteria</taxon>
        <taxon>Bacillati</taxon>
        <taxon>Actinomycetota</taxon>
        <taxon>Actinomycetes</taxon>
        <taxon>Mycobacteriales</taxon>
        <taxon>Mycobacteriaceae</taxon>
        <taxon>Mycobacterium</taxon>
    </lineage>
</organism>